<keyword evidence="3" id="KW-1185">Reference proteome</keyword>
<sequence>MKFSTRIVVGLVMVSILSLQYVCSQDEEDEVGIVEEADEPTVKEEVKLTKPTYSKPVVEGNTFFTETFDSQSDFMKR</sequence>
<evidence type="ECO:0000313" key="3">
    <source>
        <dbReference type="Proteomes" id="UP001208570"/>
    </source>
</evidence>
<keyword evidence="1" id="KW-0732">Signal</keyword>
<evidence type="ECO:0000313" key="2">
    <source>
        <dbReference type="EMBL" id="KAK2166500.1"/>
    </source>
</evidence>
<organism evidence="2 3">
    <name type="scientific">Paralvinella palmiformis</name>
    <dbReference type="NCBI Taxonomy" id="53620"/>
    <lineage>
        <taxon>Eukaryota</taxon>
        <taxon>Metazoa</taxon>
        <taxon>Spiralia</taxon>
        <taxon>Lophotrochozoa</taxon>
        <taxon>Annelida</taxon>
        <taxon>Polychaeta</taxon>
        <taxon>Sedentaria</taxon>
        <taxon>Canalipalpata</taxon>
        <taxon>Terebellida</taxon>
        <taxon>Terebelliformia</taxon>
        <taxon>Alvinellidae</taxon>
        <taxon>Paralvinella</taxon>
    </lineage>
</organism>
<feature type="signal peptide" evidence="1">
    <location>
        <begin position="1"/>
        <end position="24"/>
    </location>
</feature>
<accession>A0AAD9K9F5</accession>
<dbReference type="AlphaFoldDB" id="A0AAD9K9F5"/>
<proteinExistence type="predicted"/>
<gene>
    <name evidence="2" type="ORF">LSH36_38g01040</name>
</gene>
<name>A0AAD9K9F5_9ANNE</name>
<feature type="chain" id="PRO_5042278291" evidence="1">
    <location>
        <begin position="25"/>
        <end position="77"/>
    </location>
</feature>
<dbReference type="Proteomes" id="UP001208570">
    <property type="component" value="Unassembled WGS sequence"/>
</dbReference>
<reference evidence="2" key="1">
    <citation type="journal article" date="2023" name="Mol. Biol. Evol.">
        <title>Third-Generation Sequencing Reveals the Adaptive Role of the Epigenome in Three Deep-Sea Polychaetes.</title>
        <authorList>
            <person name="Perez M."/>
            <person name="Aroh O."/>
            <person name="Sun Y."/>
            <person name="Lan Y."/>
            <person name="Juniper S.K."/>
            <person name="Young C.R."/>
            <person name="Angers B."/>
            <person name="Qian P.Y."/>
        </authorList>
    </citation>
    <scope>NUCLEOTIDE SEQUENCE</scope>
    <source>
        <strain evidence="2">P08H-3</strain>
    </source>
</reference>
<dbReference type="EMBL" id="JAODUP010000038">
    <property type="protein sequence ID" value="KAK2166500.1"/>
    <property type="molecule type" value="Genomic_DNA"/>
</dbReference>
<comment type="caution">
    <text evidence="2">The sequence shown here is derived from an EMBL/GenBank/DDBJ whole genome shotgun (WGS) entry which is preliminary data.</text>
</comment>
<evidence type="ECO:0000256" key="1">
    <source>
        <dbReference type="SAM" id="SignalP"/>
    </source>
</evidence>
<protein>
    <submittedName>
        <fullName evidence="2">Uncharacterized protein</fullName>
    </submittedName>
</protein>